<organism evidence="1 2">
    <name type="scientific">Trifolium pratense</name>
    <name type="common">Red clover</name>
    <dbReference type="NCBI Taxonomy" id="57577"/>
    <lineage>
        <taxon>Eukaryota</taxon>
        <taxon>Viridiplantae</taxon>
        <taxon>Streptophyta</taxon>
        <taxon>Embryophyta</taxon>
        <taxon>Tracheophyta</taxon>
        <taxon>Spermatophyta</taxon>
        <taxon>Magnoliopsida</taxon>
        <taxon>eudicotyledons</taxon>
        <taxon>Gunneridae</taxon>
        <taxon>Pentapetalae</taxon>
        <taxon>rosids</taxon>
        <taxon>fabids</taxon>
        <taxon>Fabales</taxon>
        <taxon>Fabaceae</taxon>
        <taxon>Papilionoideae</taxon>
        <taxon>50 kb inversion clade</taxon>
        <taxon>NPAAA clade</taxon>
        <taxon>Hologalegina</taxon>
        <taxon>IRL clade</taxon>
        <taxon>Trifolieae</taxon>
        <taxon>Trifolium</taxon>
    </lineage>
</organism>
<gene>
    <name evidence="1" type="ORF">MILVUS5_LOCUS1401</name>
</gene>
<dbReference type="EMBL" id="CASHSV030000001">
    <property type="protein sequence ID" value="CAJ2629412.1"/>
    <property type="molecule type" value="Genomic_DNA"/>
</dbReference>
<sequence>MESNTNMKMPNSKSDEEWEFEHLQSWETFRVSITSSAPKGVVSLETAKGGILNEEMRRKAQGTSSQSEVLVTENRGRSQKKEPKGGRENSRSKSKGRYKNMECNYCHKSGHIQKYCYQWRKDNKGKKGKQKQRDREDHDDDRVTTAINDDLVILRDHESINLVSDESMWIVDSGATLHVTPRKEFFTSYTSGDFGGLKMGNDGVAKVIGVGDICLQTNMGMQLLLRDVKHAPDVRFNLISVHMLDDCGYDNHFGSGKWKLSKGNLVVARGEKTSKLYWTKALVARDSVNVIDMKASLWHRRLSHISEKGLNVLAKRDVLPGLKNADLEKCSHCMTDQTIEDIDKVEKTTPEKDVSLSNIDPVRLPVHNLDTIGGDVQNGEPHDYVDDQQLGEEVYIPADNDEENDMSQDENLGEAPESSQVQLRRSNRQRQPSTRYNSDEYVTLTDEGEPEYFQEAMESDENQKWLDAMNDEMKSLHDNHTYDLVKLPKGKRALENRWIYRVKHESNSESPRYKARLVVKGFRQRKGVDFNEIFSPVVKMSSIRTVLGLAATLDLEVEQMDVKTAFLHGDLEEEIYMKQPDGFQVKGKEDYVCRLRKSLYGLKQAPRQWYKKFESVMSEQGYKKTTSDHCVFVRKFSNDDFIILLLYVDDMLIVGKNISNIDRLKKQLGESFAMKDMGEAKQILGIRITRDRKEKKLWMSQEHYIKRVLQRFQMENSKAVSTPLATHFKLSSKQSPSNEDETFDMKRVPYASAVGSLMYAMVCTRPDIAHAVGTVSRFLSNPGREHWNAVKWVLRYLRGTTCMRLCFGGDKPTLEGYSDSDMAGDIDSRKSTSGYMIKFAGGAVAWQSRLQKCVALSTTEAEFIAITEACKELLWLKKFLQELGFVQDKYVLFVDSQSAIHLGKNPTFHNRSKHIDVRYHWIRDVLDAKLLELVKVHTDDNGSDMMTKTLPRGKFEACCDIAGLAISST</sequence>
<evidence type="ECO:0000313" key="2">
    <source>
        <dbReference type="Proteomes" id="UP001177021"/>
    </source>
</evidence>
<name>A0ACB0IBJ9_TRIPR</name>
<accession>A0ACB0IBJ9</accession>
<dbReference type="Proteomes" id="UP001177021">
    <property type="component" value="Unassembled WGS sequence"/>
</dbReference>
<evidence type="ECO:0000313" key="1">
    <source>
        <dbReference type="EMBL" id="CAJ2629412.1"/>
    </source>
</evidence>
<comment type="caution">
    <text evidence="1">The sequence shown here is derived from an EMBL/GenBank/DDBJ whole genome shotgun (WGS) entry which is preliminary data.</text>
</comment>
<reference evidence="1" key="1">
    <citation type="submission" date="2023-10" db="EMBL/GenBank/DDBJ databases">
        <authorList>
            <person name="Rodriguez Cubillos JULIANA M."/>
            <person name="De Vega J."/>
        </authorList>
    </citation>
    <scope>NUCLEOTIDE SEQUENCE</scope>
</reference>
<protein>
    <submittedName>
        <fullName evidence="1">Uncharacterized protein</fullName>
    </submittedName>
</protein>
<proteinExistence type="predicted"/>
<keyword evidence="2" id="KW-1185">Reference proteome</keyword>